<protein>
    <submittedName>
        <fullName evidence="5">Trk K+ transport system, NAD-binding component</fullName>
    </submittedName>
    <submittedName>
        <fullName evidence="4">TrkA family potassium uptake protein</fullName>
    </submittedName>
</protein>
<dbReference type="InterPro" id="IPR003148">
    <property type="entry name" value="RCK_N"/>
</dbReference>
<dbReference type="SUPFAM" id="SSF116726">
    <property type="entry name" value="TrkA C-terminal domain-like"/>
    <property type="match status" value="2"/>
</dbReference>
<name>A0A1H6AL24_9EURY</name>
<feature type="domain" description="RCK N-terminal" evidence="2">
    <location>
        <begin position="111"/>
        <end position="227"/>
    </location>
</feature>
<dbReference type="KEGG" id="hlm:DV707_08020"/>
<feature type="domain" description="RCK N-terminal" evidence="2">
    <location>
        <begin position="339"/>
        <end position="447"/>
    </location>
</feature>
<dbReference type="AlphaFoldDB" id="A0A1H6AL24"/>
<dbReference type="InterPro" id="IPR036291">
    <property type="entry name" value="NAD(P)-bd_dom_sf"/>
</dbReference>
<keyword evidence="1" id="KW-0812">Transmembrane</keyword>
<dbReference type="Pfam" id="PF02254">
    <property type="entry name" value="TrkA_N"/>
    <property type="match status" value="2"/>
</dbReference>
<sequence>MNAWRRRVVGYTAFLATVMLLTAVSYQYGMRVYEDDPVTLLHSLQVVVEMFTTTGFGGDSPWTSPQMNAFIIVMDLVGMALLIGALPVLATPFLEDAFSTTVPTALEDALEDHVVICSYTSRADALTAELDSLEVPYVIVEPDRTQAAELYENGKRVIRADPESTDGLAGARLSEARALVADGDDQVDASIVLAARELAEDVSILSVVEEPDRAKYHRLAGADQVLSPRSLLGESLAAKVTTALTAEIDEAIEIGDDFELAEVPVHHGSSLVGTTLAESGIREKTGVNVIGAWFHGEFTARLSPGDELSAGTVLFVSGHPDQLEQLLGMTQAGLRQFGTGKTIVVGHGQVGQTVTAALERAGVPSTTVDRAEAEGVDVVGDATEPETLVEAGIDEARTVVLALPDDTTTEFATLVIRDMAPETEIIARVEEAPSIPKTFRAGGDYVLSLATVTGRMIASRVLQDRDVLSLDQQVEVVRMGAPKVAGRTIGDVDIRARTGATVVAIERDDDVLTDVGPDTRIGTDDRLVVAGTDESVREFERMFG</sequence>
<dbReference type="SUPFAM" id="SSF81324">
    <property type="entry name" value="Voltage-gated potassium channels"/>
    <property type="match status" value="1"/>
</dbReference>
<dbReference type="InterPro" id="IPR050721">
    <property type="entry name" value="Trk_Ktr_HKT_K-transport"/>
</dbReference>
<keyword evidence="6" id="KW-1185">Reference proteome</keyword>
<dbReference type="Proteomes" id="UP000236740">
    <property type="component" value="Unassembled WGS sequence"/>
</dbReference>
<keyword evidence="1" id="KW-1133">Transmembrane helix</keyword>
<gene>
    <name evidence="4" type="ORF">DV707_08020</name>
    <name evidence="5" type="ORF">SAMN04488133_2345</name>
</gene>
<dbReference type="PANTHER" id="PTHR43833">
    <property type="entry name" value="POTASSIUM CHANNEL PROTEIN 2-RELATED-RELATED"/>
    <property type="match status" value="1"/>
</dbReference>
<feature type="transmembrane region" description="Helical" evidence="1">
    <location>
        <begin position="69"/>
        <end position="90"/>
    </location>
</feature>
<reference evidence="4 7" key="2">
    <citation type="journal article" date="2019" name="Nat. Commun.">
        <title>A new type of DNA phosphorothioation-based antiviral system in archaea.</title>
        <authorList>
            <person name="Xiong L."/>
            <person name="Liu S."/>
            <person name="Chen S."/>
            <person name="Xiao Y."/>
            <person name="Zhu B."/>
            <person name="Gao Y."/>
            <person name="Zhang Y."/>
            <person name="Chen B."/>
            <person name="Luo J."/>
            <person name="Deng Z."/>
            <person name="Chen X."/>
            <person name="Wang L."/>
            <person name="Chen S."/>
        </authorList>
    </citation>
    <scope>NUCLEOTIDE SEQUENCE [LARGE SCALE GENOMIC DNA]</scope>
    <source>
        <strain evidence="4 7">CGMCC 1.10331</strain>
    </source>
</reference>
<dbReference type="GO" id="GO:0006813">
    <property type="term" value="P:potassium ion transport"/>
    <property type="evidence" value="ECO:0007669"/>
    <property type="project" value="InterPro"/>
</dbReference>
<feature type="transmembrane region" description="Helical" evidence="1">
    <location>
        <begin position="9"/>
        <end position="28"/>
    </location>
</feature>
<dbReference type="GO" id="GO:0008324">
    <property type="term" value="F:monoatomic cation transmembrane transporter activity"/>
    <property type="evidence" value="ECO:0007669"/>
    <property type="project" value="InterPro"/>
</dbReference>
<dbReference type="InterPro" id="IPR036721">
    <property type="entry name" value="RCK_C_sf"/>
</dbReference>
<evidence type="ECO:0000313" key="7">
    <source>
        <dbReference type="Proteomes" id="UP000296733"/>
    </source>
</evidence>
<accession>A0A1H6AL24</accession>
<reference evidence="5 6" key="1">
    <citation type="submission" date="2016-10" db="EMBL/GenBank/DDBJ databases">
        <authorList>
            <person name="de Groot N.N."/>
        </authorList>
    </citation>
    <scope>NUCLEOTIDE SEQUENCE [LARGE SCALE GENOMIC DNA]</scope>
    <source>
        <strain evidence="5 6">CGMCC 1.10331</strain>
    </source>
</reference>
<evidence type="ECO:0000313" key="5">
    <source>
        <dbReference type="EMBL" id="SEG48446.1"/>
    </source>
</evidence>
<dbReference type="SUPFAM" id="SSF51735">
    <property type="entry name" value="NAD(P)-binding Rossmann-fold domains"/>
    <property type="match status" value="2"/>
</dbReference>
<proteinExistence type="predicted"/>
<organism evidence="5 6">
    <name type="scientific">Halobellus limi</name>
    <dbReference type="NCBI Taxonomy" id="699433"/>
    <lineage>
        <taxon>Archaea</taxon>
        <taxon>Methanobacteriati</taxon>
        <taxon>Methanobacteriota</taxon>
        <taxon>Stenosarchaea group</taxon>
        <taxon>Halobacteria</taxon>
        <taxon>Halobacteriales</taxon>
        <taxon>Haloferacaceae</taxon>
        <taxon>Halobellus</taxon>
    </lineage>
</organism>
<evidence type="ECO:0000256" key="1">
    <source>
        <dbReference type="SAM" id="Phobius"/>
    </source>
</evidence>
<dbReference type="EMBL" id="FNVN01000003">
    <property type="protein sequence ID" value="SEG48446.1"/>
    <property type="molecule type" value="Genomic_DNA"/>
</dbReference>
<dbReference type="EMBL" id="CP031311">
    <property type="protein sequence ID" value="QCC47608.1"/>
    <property type="molecule type" value="Genomic_DNA"/>
</dbReference>
<dbReference type="PANTHER" id="PTHR43833:SF9">
    <property type="entry name" value="POTASSIUM CHANNEL PROTEIN YUGO-RELATED"/>
    <property type="match status" value="1"/>
</dbReference>
<dbReference type="PROSITE" id="PS51201">
    <property type="entry name" value="RCK_N"/>
    <property type="match status" value="2"/>
</dbReference>
<dbReference type="Pfam" id="PF02080">
    <property type="entry name" value="TrkA_C"/>
    <property type="match status" value="2"/>
</dbReference>
<dbReference type="Gene3D" id="3.40.50.720">
    <property type="entry name" value="NAD(P)-binding Rossmann-like Domain"/>
    <property type="match status" value="2"/>
</dbReference>
<evidence type="ECO:0000259" key="2">
    <source>
        <dbReference type="PROSITE" id="PS51201"/>
    </source>
</evidence>
<dbReference type="Proteomes" id="UP000296733">
    <property type="component" value="Chromosome"/>
</dbReference>
<feature type="domain" description="RCK C-terminal" evidence="3">
    <location>
        <begin position="248"/>
        <end position="332"/>
    </location>
</feature>
<dbReference type="PROSITE" id="PS51202">
    <property type="entry name" value="RCK_C"/>
    <property type="match status" value="2"/>
</dbReference>
<dbReference type="InterPro" id="IPR006037">
    <property type="entry name" value="RCK_C"/>
</dbReference>
<keyword evidence="1" id="KW-0472">Membrane</keyword>
<feature type="transmembrane region" description="Helical" evidence="1">
    <location>
        <begin position="40"/>
        <end position="57"/>
    </location>
</feature>
<feature type="domain" description="RCK C-terminal" evidence="3">
    <location>
        <begin position="459"/>
        <end position="544"/>
    </location>
</feature>
<evidence type="ECO:0000313" key="6">
    <source>
        <dbReference type="Proteomes" id="UP000236740"/>
    </source>
</evidence>
<dbReference type="GeneID" id="39858025"/>
<dbReference type="Gene3D" id="3.30.70.1450">
    <property type="entry name" value="Regulator of K+ conductance, C-terminal domain"/>
    <property type="match status" value="2"/>
</dbReference>
<dbReference type="RefSeq" id="WP_103992053.1">
    <property type="nucleotide sequence ID" value="NZ_CP031311.1"/>
</dbReference>
<evidence type="ECO:0000313" key="4">
    <source>
        <dbReference type="EMBL" id="QCC47608.1"/>
    </source>
</evidence>
<evidence type="ECO:0000259" key="3">
    <source>
        <dbReference type="PROSITE" id="PS51202"/>
    </source>
</evidence>
<dbReference type="OrthoDB" id="43518at2157"/>